<comment type="similarity">
    <text evidence="5">Belongs to the AB hydrolase superfamily. Carboxylesterase BioH family.</text>
</comment>
<sequence>MAVPVANDKPVLVLLHGWGLNHAVWQQLLPQLTGQFSVLTPDLPGFGLAVDYPEPYRLADVAAVVAEQIPHGSLVLGWSLGGLVATQIALDYPEKVRALALVASSPCFVAAEDWPGMAPLVLRQFAAALAKDVALTIDRFLAIQALGSATARQEIKLLKQALLTLPLPQSAALAGGLTVLAEVDLRPRLSELSMPVTGCFGRLDSLVPVAMLDKLQLLLPNAALTMLPKASHAPFISHPEEFSQWLLQWAQIMRKKE</sequence>
<comment type="pathway">
    <text evidence="5">Cofactor biosynthesis; biotin biosynthesis.</text>
</comment>
<evidence type="ECO:0000256" key="3">
    <source>
        <dbReference type="ARBA" id="ARBA00022756"/>
    </source>
</evidence>
<name>A0A437QZL0_9GAMM</name>
<protein>
    <recommendedName>
        <fullName evidence="5">Pimeloyl-[acyl-carrier protein] methyl ester esterase</fullName>
        <ecNumber evidence="5">3.1.1.85</ecNumber>
    </recommendedName>
    <alternativeName>
        <fullName evidence="5">Biotin synthesis protein BioH</fullName>
    </alternativeName>
    <alternativeName>
        <fullName evidence="5">Carboxylesterase BioH</fullName>
    </alternativeName>
</protein>
<keyword evidence="8" id="KW-1185">Reference proteome</keyword>
<dbReference type="SUPFAM" id="SSF53474">
    <property type="entry name" value="alpha/beta-Hydrolases"/>
    <property type="match status" value="1"/>
</dbReference>
<keyword evidence="2 5" id="KW-0963">Cytoplasm</keyword>
<accession>A0A437QZL0</accession>
<dbReference type="OrthoDB" id="9780744at2"/>
<feature type="active site" evidence="5">
    <location>
        <position position="232"/>
    </location>
</feature>
<dbReference type="Proteomes" id="UP000283077">
    <property type="component" value="Unassembled WGS sequence"/>
</dbReference>
<evidence type="ECO:0000256" key="2">
    <source>
        <dbReference type="ARBA" id="ARBA00022490"/>
    </source>
</evidence>
<evidence type="ECO:0000313" key="7">
    <source>
        <dbReference type="EMBL" id="RVU39901.1"/>
    </source>
</evidence>
<keyword evidence="1 5" id="KW-0719">Serine esterase</keyword>
<dbReference type="PANTHER" id="PTHR43798:SF31">
    <property type="entry name" value="AB HYDROLASE SUPERFAMILY PROTEIN YCLE"/>
    <property type="match status" value="1"/>
</dbReference>
<dbReference type="GO" id="GO:0009102">
    <property type="term" value="P:biotin biosynthetic process"/>
    <property type="evidence" value="ECO:0007669"/>
    <property type="project" value="UniProtKB-UniRule"/>
</dbReference>
<comment type="subunit">
    <text evidence="5">Monomer.</text>
</comment>
<feature type="binding site" evidence="5">
    <location>
        <position position="18"/>
    </location>
    <ligand>
        <name>substrate</name>
    </ligand>
</feature>
<feature type="binding site" evidence="5">
    <location>
        <begin position="79"/>
        <end position="80"/>
    </location>
    <ligand>
        <name>substrate</name>
    </ligand>
</feature>
<comment type="subcellular location">
    <subcellularLocation>
        <location evidence="5">Cytoplasm</location>
    </subcellularLocation>
</comment>
<dbReference type="UniPathway" id="UPA00078"/>
<dbReference type="RefSeq" id="WP_127698628.1">
    <property type="nucleotide sequence ID" value="NZ_SACS01000007.1"/>
</dbReference>
<dbReference type="Pfam" id="PF00561">
    <property type="entry name" value="Abhydrolase_1"/>
    <property type="match status" value="1"/>
</dbReference>
<feature type="domain" description="AB hydrolase-1" evidence="6">
    <location>
        <begin position="10"/>
        <end position="239"/>
    </location>
</feature>
<dbReference type="EMBL" id="SACS01000007">
    <property type="protein sequence ID" value="RVU39901.1"/>
    <property type="molecule type" value="Genomic_DNA"/>
</dbReference>
<dbReference type="EC" id="3.1.1.85" evidence="5"/>
<dbReference type="PANTHER" id="PTHR43798">
    <property type="entry name" value="MONOACYLGLYCEROL LIPASE"/>
    <property type="match status" value="1"/>
</dbReference>
<dbReference type="PRINTS" id="PR00111">
    <property type="entry name" value="ABHYDROLASE"/>
</dbReference>
<keyword evidence="4 5" id="KW-0378">Hydrolase</keyword>
<dbReference type="AlphaFoldDB" id="A0A437QZL0"/>
<feature type="binding site" evidence="5">
    <location>
        <begin position="140"/>
        <end position="144"/>
    </location>
    <ligand>
        <name>substrate</name>
    </ligand>
</feature>
<dbReference type="InterPro" id="IPR050266">
    <property type="entry name" value="AB_hydrolase_sf"/>
</dbReference>
<dbReference type="InterPro" id="IPR029058">
    <property type="entry name" value="AB_hydrolase_fold"/>
</dbReference>
<dbReference type="HAMAP" id="MF_01260">
    <property type="entry name" value="Carboxylester"/>
    <property type="match status" value="1"/>
</dbReference>
<dbReference type="InterPro" id="IPR000073">
    <property type="entry name" value="AB_hydrolase_1"/>
</dbReference>
<proteinExistence type="inferred from homology"/>
<evidence type="ECO:0000256" key="4">
    <source>
        <dbReference type="ARBA" id="ARBA00022801"/>
    </source>
</evidence>
<dbReference type="GO" id="GO:0016020">
    <property type="term" value="C:membrane"/>
    <property type="evidence" value="ECO:0007669"/>
    <property type="project" value="TreeGrafter"/>
</dbReference>
<dbReference type="Gene3D" id="3.40.50.1820">
    <property type="entry name" value="alpha/beta hydrolase"/>
    <property type="match status" value="1"/>
</dbReference>
<dbReference type="GO" id="GO:0005737">
    <property type="term" value="C:cytoplasm"/>
    <property type="evidence" value="ECO:0007669"/>
    <property type="project" value="UniProtKB-SubCell"/>
</dbReference>
<feature type="active site" evidence="5">
    <location>
        <position position="204"/>
    </location>
</feature>
<reference evidence="7 8" key="1">
    <citation type="submission" date="2019-01" db="EMBL/GenBank/DDBJ databases">
        <authorList>
            <person name="Chen W.-M."/>
        </authorList>
    </citation>
    <scope>NUCLEOTIDE SEQUENCE [LARGE SCALE GENOMIC DNA]</scope>
    <source>
        <strain evidence="7 8">KYPC3</strain>
    </source>
</reference>
<evidence type="ECO:0000256" key="5">
    <source>
        <dbReference type="HAMAP-Rule" id="MF_01260"/>
    </source>
</evidence>
<feature type="active site" description="Nucleophile" evidence="5">
    <location>
        <position position="79"/>
    </location>
</feature>
<evidence type="ECO:0000259" key="6">
    <source>
        <dbReference type="Pfam" id="PF00561"/>
    </source>
</evidence>
<evidence type="ECO:0000256" key="1">
    <source>
        <dbReference type="ARBA" id="ARBA00022487"/>
    </source>
</evidence>
<keyword evidence="3 5" id="KW-0093">Biotin biosynthesis</keyword>
<organism evidence="7 8">
    <name type="scientific">Rheinheimera riviphila</name>
    <dbReference type="NCBI Taxonomy" id="1834037"/>
    <lineage>
        <taxon>Bacteria</taxon>
        <taxon>Pseudomonadati</taxon>
        <taxon>Pseudomonadota</taxon>
        <taxon>Gammaproteobacteria</taxon>
        <taxon>Chromatiales</taxon>
        <taxon>Chromatiaceae</taxon>
        <taxon>Rheinheimera</taxon>
    </lineage>
</organism>
<comment type="caution">
    <text evidence="7">The sequence shown here is derived from an EMBL/GenBank/DDBJ whole genome shotgun (WGS) entry which is preliminary data.</text>
</comment>
<dbReference type="NCBIfam" id="TIGR01738">
    <property type="entry name" value="bioH"/>
    <property type="match status" value="1"/>
</dbReference>
<evidence type="ECO:0000313" key="8">
    <source>
        <dbReference type="Proteomes" id="UP000283077"/>
    </source>
</evidence>
<comment type="function">
    <text evidence="5">The physiological role of BioH is to remove the methyl group introduced by BioC when the pimeloyl moiety is complete. It allows to synthesize pimeloyl-ACP via the fatty acid synthetic pathway through the hydrolysis of the ester bonds of pimeloyl-ACP esters.</text>
</comment>
<comment type="catalytic activity">
    <reaction evidence="5">
        <text>6-carboxyhexanoyl-[ACP] methyl ester + H2O = 6-carboxyhexanoyl-[ACP] + methanol + H(+)</text>
        <dbReference type="Rhea" id="RHEA:42700"/>
        <dbReference type="Rhea" id="RHEA-COMP:9955"/>
        <dbReference type="Rhea" id="RHEA-COMP:10186"/>
        <dbReference type="ChEBI" id="CHEBI:15377"/>
        <dbReference type="ChEBI" id="CHEBI:15378"/>
        <dbReference type="ChEBI" id="CHEBI:17790"/>
        <dbReference type="ChEBI" id="CHEBI:78846"/>
        <dbReference type="ChEBI" id="CHEBI:82735"/>
        <dbReference type="EC" id="3.1.1.85"/>
    </reaction>
</comment>
<feature type="binding site" evidence="5">
    <location>
        <position position="232"/>
    </location>
    <ligand>
        <name>substrate</name>
    </ligand>
</feature>
<gene>
    <name evidence="5 7" type="primary">bioH</name>
    <name evidence="7" type="ORF">EOE67_08285</name>
</gene>
<dbReference type="InterPro" id="IPR010076">
    <property type="entry name" value="BioH"/>
</dbReference>
<dbReference type="GO" id="GO:0090499">
    <property type="term" value="F:pimelyl-[acyl-carrier protein] methyl ester esterase activity"/>
    <property type="evidence" value="ECO:0007669"/>
    <property type="project" value="UniProtKB-EC"/>
</dbReference>